<evidence type="ECO:0000256" key="7">
    <source>
        <dbReference type="SAM" id="Phobius"/>
    </source>
</evidence>
<evidence type="ECO:0000313" key="9">
    <source>
        <dbReference type="EMBL" id="MBM7798561.1"/>
    </source>
</evidence>
<dbReference type="InterPro" id="IPR007782">
    <property type="entry name" value="VKG_COase"/>
</dbReference>
<feature type="transmembrane region" description="Helical" evidence="7">
    <location>
        <begin position="101"/>
        <end position="118"/>
    </location>
</feature>
<sequence>MPLMDLEVDARPVAAVRIGVGLATVINVLEMSVLLSAIANGKVALPVMSWIARPTEPVIMIYLVVGVAAGLALSVGYRASAAALISVLANVGVFLWDQQTYSSHRFLATLLLAYLVFARSDRVWSLGRRHRDGAATVPWWPQLLIMTQLSVLYFFAALSKINPVFLSGRALKSWVRWPLPDQVFPLLAVGTILTEFFLAGALWFRPTRRAAALLGLGLHASIVVMMADQTLPLIAFSLLCVPLYALFLTRPAGGARSGPSTGSGHVHLSRA</sequence>
<evidence type="ECO:0000313" key="10">
    <source>
        <dbReference type="Proteomes" id="UP000704762"/>
    </source>
</evidence>
<dbReference type="SMART" id="SM00752">
    <property type="entry name" value="HTTM"/>
    <property type="match status" value="1"/>
</dbReference>
<keyword evidence="5" id="KW-1015">Disulfide bond</keyword>
<feature type="transmembrane region" description="Helical" evidence="7">
    <location>
        <begin position="20"/>
        <end position="39"/>
    </location>
</feature>
<proteinExistence type="predicted"/>
<feature type="transmembrane region" description="Helical" evidence="7">
    <location>
        <begin position="183"/>
        <end position="203"/>
    </location>
</feature>
<accession>A0ABS2RHT5</accession>
<dbReference type="Pfam" id="PF05090">
    <property type="entry name" value="HTTM"/>
    <property type="match status" value="1"/>
</dbReference>
<reference evidence="9 10" key="1">
    <citation type="submission" date="2021-01" db="EMBL/GenBank/DDBJ databases">
        <title>Sequencing the genomes of 1000 actinobacteria strains.</title>
        <authorList>
            <person name="Klenk H.-P."/>
        </authorList>
    </citation>
    <scope>NUCLEOTIDE SEQUENCE [LARGE SCALE GENOMIC DNA]</scope>
    <source>
        <strain evidence="9 10">DSM 18662</strain>
    </source>
</reference>
<evidence type="ECO:0000256" key="1">
    <source>
        <dbReference type="ARBA" id="ARBA00004127"/>
    </source>
</evidence>
<protein>
    <recommendedName>
        <fullName evidence="8">HTTM-like domain-containing protein</fullName>
    </recommendedName>
</protein>
<dbReference type="InterPro" id="IPR053934">
    <property type="entry name" value="HTTM_dom"/>
</dbReference>
<evidence type="ECO:0000256" key="3">
    <source>
        <dbReference type="ARBA" id="ARBA00022989"/>
    </source>
</evidence>
<gene>
    <name evidence="9" type="ORF">JOE57_001482</name>
</gene>
<keyword evidence="2 7" id="KW-0812">Transmembrane</keyword>
<feature type="domain" description="HTTM-like" evidence="8">
    <location>
        <begin position="5"/>
        <end position="252"/>
    </location>
</feature>
<keyword evidence="4 7" id="KW-0472">Membrane</keyword>
<dbReference type="PANTHER" id="PTHR12639">
    <property type="entry name" value="VITAMIN K-DEPENDENT GAMMA-CARBOXYLASE"/>
    <property type="match status" value="1"/>
</dbReference>
<organism evidence="9 10">
    <name type="scientific">Microlunatus panaciterrae</name>
    <dbReference type="NCBI Taxonomy" id="400768"/>
    <lineage>
        <taxon>Bacteria</taxon>
        <taxon>Bacillati</taxon>
        <taxon>Actinomycetota</taxon>
        <taxon>Actinomycetes</taxon>
        <taxon>Propionibacteriales</taxon>
        <taxon>Propionibacteriaceae</taxon>
        <taxon>Microlunatus</taxon>
    </lineage>
</organism>
<dbReference type="EMBL" id="JAFBCF010000001">
    <property type="protein sequence ID" value="MBM7798561.1"/>
    <property type="molecule type" value="Genomic_DNA"/>
</dbReference>
<comment type="subcellular location">
    <subcellularLocation>
        <location evidence="1">Endomembrane system</location>
        <topology evidence="1">Multi-pass membrane protein</topology>
    </subcellularLocation>
</comment>
<feature type="transmembrane region" description="Helical" evidence="7">
    <location>
        <begin position="210"/>
        <end position="227"/>
    </location>
</feature>
<name>A0ABS2RHT5_9ACTN</name>
<evidence type="ECO:0000259" key="8">
    <source>
        <dbReference type="SMART" id="SM00752"/>
    </source>
</evidence>
<evidence type="ECO:0000256" key="5">
    <source>
        <dbReference type="ARBA" id="ARBA00023157"/>
    </source>
</evidence>
<dbReference type="InterPro" id="IPR011020">
    <property type="entry name" value="HTTM-like"/>
</dbReference>
<comment type="caution">
    <text evidence="9">The sequence shown here is derived from an EMBL/GenBank/DDBJ whole genome shotgun (WGS) entry which is preliminary data.</text>
</comment>
<feature type="transmembrane region" description="Helical" evidence="7">
    <location>
        <begin position="233"/>
        <end position="249"/>
    </location>
</feature>
<evidence type="ECO:0000256" key="6">
    <source>
        <dbReference type="ARBA" id="ARBA00023239"/>
    </source>
</evidence>
<dbReference type="Proteomes" id="UP000704762">
    <property type="component" value="Unassembled WGS sequence"/>
</dbReference>
<evidence type="ECO:0000256" key="2">
    <source>
        <dbReference type="ARBA" id="ARBA00022692"/>
    </source>
</evidence>
<keyword evidence="3 7" id="KW-1133">Transmembrane helix</keyword>
<feature type="transmembrane region" description="Helical" evidence="7">
    <location>
        <begin position="60"/>
        <end position="89"/>
    </location>
</feature>
<keyword evidence="10" id="KW-1185">Reference proteome</keyword>
<feature type="transmembrane region" description="Helical" evidence="7">
    <location>
        <begin position="139"/>
        <end position="158"/>
    </location>
</feature>
<dbReference type="PANTHER" id="PTHR12639:SF7">
    <property type="entry name" value="HTTM DOMAIN-CONTAINING PROTEIN"/>
    <property type="match status" value="1"/>
</dbReference>
<evidence type="ECO:0000256" key="4">
    <source>
        <dbReference type="ARBA" id="ARBA00023136"/>
    </source>
</evidence>
<keyword evidence="6" id="KW-0456">Lyase</keyword>